<protein>
    <submittedName>
        <fullName evidence="1">Uncharacterized protein</fullName>
    </submittedName>
</protein>
<accession>A0A132ECA8</accession>
<organism evidence="1 2">
    <name type="scientific">Burkholderia pseudomultivorans</name>
    <dbReference type="NCBI Taxonomy" id="1207504"/>
    <lineage>
        <taxon>Bacteria</taxon>
        <taxon>Pseudomonadati</taxon>
        <taxon>Pseudomonadota</taxon>
        <taxon>Betaproteobacteria</taxon>
        <taxon>Burkholderiales</taxon>
        <taxon>Burkholderiaceae</taxon>
        <taxon>Burkholderia</taxon>
        <taxon>Burkholderia cepacia complex</taxon>
    </lineage>
</organism>
<dbReference type="Proteomes" id="UP000062912">
    <property type="component" value="Unassembled WGS sequence"/>
</dbReference>
<comment type="caution">
    <text evidence="1">The sequence shown here is derived from an EMBL/GenBank/DDBJ whole genome shotgun (WGS) entry which is preliminary data.</text>
</comment>
<name>A0A132ECA8_9BURK</name>
<gene>
    <name evidence="1" type="ORF">WT56_22035</name>
</gene>
<evidence type="ECO:0000313" key="1">
    <source>
        <dbReference type="EMBL" id="KWF24973.1"/>
    </source>
</evidence>
<reference evidence="1 2" key="1">
    <citation type="submission" date="2015-11" db="EMBL/GenBank/DDBJ databases">
        <title>Expanding the genomic diversity of Burkholderia species for the development of highly accurate diagnostics.</title>
        <authorList>
            <person name="Sahl J."/>
            <person name="Keim P."/>
            <person name="Wagner D."/>
        </authorList>
    </citation>
    <scope>NUCLEOTIDE SEQUENCE [LARGE SCALE GENOMIC DNA]</scope>
    <source>
        <strain evidence="1 2">MSMB368WGS</strain>
    </source>
</reference>
<evidence type="ECO:0000313" key="2">
    <source>
        <dbReference type="Proteomes" id="UP000062912"/>
    </source>
</evidence>
<dbReference type="AlphaFoldDB" id="A0A132ECA8"/>
<dbReference type="EMBL" id="LPJR01000052">
    <property type="protein sequence ID" value="KWF24973.1"/>
    <property type="molecule type" value="Genomic_DNA"/>
</dbReference>
<proteinExistence type="predicted"/>
<sequence>MCHLRHVVQFENQLLYSTNIKRLTLVFYLGRFKRRYFSVAVDDRDCYVDVPLLPCGFIQNHVADCDVNCVRIVAETTQADQVLH</sequence>